<dbReference type="Proteomes" id="UP000323946">
    <property type="component" value="Unassembled WGS sequence"/>
</dbReference>
<organism evidence="2 3">
    <name type="scientific">Saccharopolyspora hirsuta</name>
    <dbReference type="NCBI Taxonomy" id="1837"/>
    <lineage>
        <taxon>Bacteria</taxon>
        <taxon>Bacillati</taxon>
        <taxon>Actinomycetota</taxon>
        <taxon>Actinomycetes</taxon>
        <taxon>Pseudonocardiales</taxon>
        <taxon>Pseudonocardiaceae</taxon>
        <taxon>Saccharopolyspora</taxon>
    </lineage>
</organism>
<dbReference type="InterPro" id="IPR007278">
    <property type="entry name" value="DUF397"/>
</dbReference>
<dbReference type="AlphaFoldDB" id="A0A5M7C1G8"/>
<evidence type="ECO:0000313" key="2">
    <source>
        <dbReference type="EMBL" id="KAA5833401.1"/>
    </source>
</evidence>
<feature type="domain" description="DUF397" evidence="1">
    <location>
        <begin position="9"/>
        <end position="60"/>
    </location>
</feature>
<protein>
    <submittedName>
        <fullName evidence="2">DUF397 domain-containing protein</fullName>
    </submittedName>
</protein>
<name>A0A5M7C1G8_SACHI</name>
<keyword evidence="3" id="KW-1185">Reference proteome</keyword>
<proteinExistence type="predicted"/>
<evidence type="ECO:0000313" key="3">
    <source>
        <dbReference type="Proteomes" id="UP000323946"/>
    </source>
</evidence>
<evidence type="ECO:0000259" key="1">
    <source>
        <dbReference type="Pfam" id="PF04149"/>
    </source>
</evidence>
<reference evidence="2 3" key="1">
    <citation type="submission" date="2019-09" db="EMBL/GenBank/DDBJ databases">
        <title>Draft genome sequence of the thermophilic Saccharopolyspora hirsuta VKM Ac-666T.</title>
        <authorList>
            <person name="Lobastova T.G."/>
            <person name="Fokina V."/>
            <person name="Bragin E.Y."/>
            <person name="Shtratnikova V.Y."/>
            <person name="Starodumova I.P."/>
            <person name="Tarlachkov S.V."/>
            <person name="Donova M.V."/>
        </authorList>
    </citation>
    <scope>NUCLEOTIDE SEQUENCE [LARGE SCALE GENOMIC DNA]</scope>
    <source>
        <strain evidence="2 3">VKM Ac-666</strain>
    </source>
</reference>
<dbReference type="EMBL" id="VWPH01000006">
    <property type="protein sequence ID" value="KAA5833401.1"/>
    <property type="molecule type" value="Genomic_DNA"/>
</dbReference>
<dbReference type="RefSeq" id="WP_150067099.1">
    <property type="nucleotide sequence ID" value="NZ_VWPH01000006.1"/>
</dbReference>
<accession>A0A5M7C1G8</accession>
<sequence length="66" mass="7123">MPDLNGALWRKSSRSHEQGQCVELALNLPGVSAVRDSKAPEQGALVFTKAQLHAFLTNVKAGHLDL</sequence>
<dbReference type="OrthoDB" id="4330022at2"/>
<gene>
    <name evidence="2" type="ORF">F1721_13990</name>
</gene>
<dbReference type="Pfam" id="PF04149">
    <property type="entry name" value="DUF397"/>
    <property type="match status" value="1"/>
</dbReference>
<comment type="caution">
    <text evidence="2">The sequence shown here is derived from an EMBL/GenBank/DDBJ whole genome shotgun (WGS) entry which is preliminary data.</text>
</comment>